<reference evidence="2" key="1">
    <citation type="journal article" date="2017" name="Nat. Ecol. Evol.">
        <title>Genome expansion and lineage-specific genetic innovations in the forest pathogenic fungi Armillaria.</title>
        <authorList>
            <person name="Sipos G."/>
            <person name="Prasanna A.N."/>
            <person name="Walter M.C."/>
            <person name="O'Connor E."/>
            <person name="Balint B."/>
            <person name="Krizsan K."/>
            <person name="Kiss B."/>
            <person name="Hess J."/>
            <person name="Varga T."/>
            <person name="Slot J."/>
            <person name="Riley R."/>
            <person name="Boka B."/>
            <person name="Rigling D."/>
            <person name="Barry K."/>
            <person name="Lee J."/>
            <person name="Mihaltcheva S."/>
            <person name="LaButti K."/>
            <person name="Lipzen A."/>
            <person name="Waldron R."/>
            <person name="Moloney N.M."/>
            <person name="Sperisen C."/>
            <person name="Kredics L."/>
            <person name="Vagvoelgyi C."/>
            <person name="Patrignani A."/>
            <person name="Fitzpatrick D."/>
            <person name="Nagy I."/>
            <person name="Doyle S."/>
            <person name="Anderson J.B."/>
            <person name="Grigoriev I.V."/>
            <person name="Gueldener U."/>
            <person name="Muensterkoetter M."/>
            <person name="Nagy L.G."/>
        </authorList>
    </citation>
    <scope>NUCLEOTIDE SEQUENCE [LARGE SCALE GENOMIC DNA]</scope>
    <source>
        <strain evidence="2">C18/9</strain>
    </source>
</reference>
<dbReference type="EMBL" id="FUEG01000003">
    <property type="protein sequence ID" value="SJL01223.1"/>
    <property type="molecule type" value="Genomic_DNA"/>
</dbReference>
<proteinExistence type="predicted"/>
<evidence type="ECO:0000313" key="2">
    <source>
        <dbReference type="Proteomes" id="UP000219338"/>
    </source>
</evidence>
<dbReference type="Proteomes" id="UP000219338">
    <property type="component" value="Unassembled WGS sequence"/>
</dbReference>
<name>A0A284QXM2_ARMOS</name>
<dbReference type="AlphaFoldDB" id="A0A284QXM2"/>
<gene>
    <name evidence="1" type="ORF">ARMOST_04541</name>
</gene>
<accession>A0A284QXM2</accession>
<sequence>MWVPVPISSRGHPEVALHLSLRKKRRILLLDGRLELQYTMSQRGYMIYRGMNSWSNCTATGKLYLEIELFSPKKRSMDYGRPHL</sequence>
<protein>
    <submittedName>
        <fullName evidence="1">Uncharacterized protein</fullName>
    </submittedName>
</protein>
<keyword evidence="2" id="KW-1185">Reference proteome</keyword>
<organism evidence="1 2">
    <name type="scientific">Armillaria ostoyae</name>
    <name type="common">Armillaria root rot fungus</name>
    <dbReference type="NCBI Taxonomy" id="47428"/>
    <lineage>
        <taxon>Eukaryota</taxon>
        <taxon>Fungi</taxon>
        <taxon>Dikarya</taxon>
        <taxon>Basidiomycota</taxon>
        <taxon>Agaricomycotina</taxon>
        <taxon>Agaricomycetes</taxon>
        <taxon>Agaricomycetidae</taxon>
        <taxon>Agaricales</taxon>
        <taxon>Marasmiineae</taxon>
        <taxon>Physalacriaceae</taxon>
        <taxon>Armillaria</taxon>
    </lineage>
</organism>
<evidence type="ECO:0000313" key="1">
    <source>
        <dbReference type="EMBL" id="SJL01223.1"/>
    </source>
</evidence>